<accession>A0A814B2M2</accession>
<evidence type="ECO:0008006" key="3">
    <source>
        <dbReference type="Google" id="ProtNLM"/>
    </source>
</evidence>
<sequence length="314" mass="36561">MSDTSFWIQFLHDSNLSIDNNTVLQYGAILADRFSTIEELLTVDENELINLGITNQFDRVCLIKQARLFNEKKNSVFIREFNVSNHVLGNCHDNNQSTLIHRKSKCNLPSTLLSRISFHNHYSYNELTNDDEKCHVEHIIEIPERIIINDNNEKIQILIESHQKKILSSHGMRPIKSLSSTISLKKKITIGTDRLKRLTLSRSLFKRQTDLITKKISNITNKILNPMTKIKNKNDSILKRMQEIEEQELNEHEKTQVLSLNNEIEQSTDLIPHEDVHESKHNIQLVQTLVNKRFKLGTTTTFLTRSLANYNYMK</sequence>
<dbReference type="AlphaFoldDB" id="A0A814B2M2"/>
<name>A0A814B2M2_9BILA</name>
<evidence type="ECO:0000313" key="2">
    <source>
        <dbReference type="Proteomes" id="UP000663870"/>
    </source>
</evidence>
<protein>
    <recommendedName>
        <fullName evidence="3">SAM domain-containing protein</fullName>
    </recommendedName>
</protein>
<keyword evidence="2" id="KW-1185">Reference proteome</keyword>
<dbReference type="EMBL" id="CAJNOL010000192">
    <property type="protein sequence ID" value="CAF0921927.1"/>
    <property type="molecule type" value="Genomic_DNA"/>
</dbReference>
<dbReference type="Proteomes" id="UP000663870">
    <property type="component" value="Unassembled WGS sequence"/>
</dbReference>
<evidence type="ECO:0000313" key="1">
    <source>
        <dbReference type="EMBL" id="CAF0921927.1"/>
    </source>
</evidence>
<gene>
    <name evidence="1" type="ORF">JXQ802_LOCUS10176</name>
</gene>
<proteinExistence type="predicted"/>
<comment type="caution">
    <text evidence="1">The sequence shown here is derived from an EMBL/GenBank/DDBJ whole genome shotgun (WGS) entry which is preliminary data.</text>
</comment>
<organism evidence="1 2">
    <name type="scientific">Rotaria sordida</name>
    <dbReference type="NCBI Taxonomy" id="392033"/>
    <lineage>
        <taxon>Eukaryota</taxon>
        <taxon>Metazoa</taxon>
        <taxon>Spiralia</taxon>
        <taxon>Gnathifera</taxon>
        <taxon>Rotifera</taxon>
        <taxon>Eurotatoria</taxon>
        <taxon>Bdelloidea</taxon>
        <taxon>Philodinida</taxon>
        <taxon>Philodinidae</taxon>
        <taxon>Rotaria</taxon>
    </lineage>
</organism>
<reference evidence="1" key="1">
    <citation type="submission" date="2021-02" db="EMBL/GenBank/DDBJ databases">
        <authorList>
            <person name="Nowell W R."/>
        </authorList>
    </citation>
    <scope>NUCLEOTIDE SEQUENCE</scope>
</reference>